<feature type="compositionally biased region" description="Polar residues" evidence="1">
    <location>
        <begin position="1"/>
        <end position="12"/>
    </location>
</feature>
<sequence>MARTLSDTTACHQTGAKRPAYDSHSDSEPDWPIKKRQLWARSRSKTCDYCRGREIRCDNVSLSQSCLLPGRDCCKKTVGVHHWRTTRDQCLPTDAAGKEGQGSDRSAIEDLSKRLDRIERRLRFLFPELFPNPDRDELTLSDSDDDSVTVCSENDNYPATCQAVTIVKRWLAQAPHFDTMSTQPTLALAQDYLGDVTDTCNVGDTTPSLEVSSPPLTLLSSPDEDDSGQKRRHDRNGIAGGPFWRLPRQ</sequence>
<accession>A0A1F8A2D0</accession>
<organism evidence="2 3">
    <name type="scientific">Aspergillus bombycis</name>
    <dbReference type="NCBI Taxonomy" id="109264"/>
    <lineage>
        <taxon>Eukaryota</taxon>
        <taxon>Fungi</taxon>
        <taxon>Dikarya</taxon>
        <taxon>Ascomycota</taxon>
        <taxon>Pezizomycotina</taxon>
        <taxon>Eurotiomycetes</taxon>
        <taxon>Eurotiomycetidae</taxon>
        <taxon>Eurotiales</taxon>
        <taxon>Aspergillaceae</taxon>
        <taxon>Aspergillus</taxon>
    </lineage>
</organism>
<feature type="compositionally biased region" description="Basic and acidic residues" evidence="1">
    <location>
        <begin position="19"/>
        <end position="29"/>
    </location>
</feature>
<gene>
    <name evidence="2" type="ORF">ABOM_006004</name>
</gene>
<dbReference type="AlphaFoldDB" id="A0A1F8A2D0"/>
<dbReference type="GeneID" id="34449394"/>
<feature type="compositionally biased region" description="Low complexity" evidence="1">
    <location>
        <begin position="205"/>
        <end position="221"/>
    </location>
</feature>
<protein>
    <recommendedName>
        <fullName evidence="4">Zn(2)-C6 fungal-type domain-containing protein</fullName>
    </recommendedName>
</protein>
<dbReference type="EMBL" id="LYCR01000037">
    <property type="protein sequence ID" value="OGM45857.1"/>
    <property type="molecule type" value="Genomic_DNA"/>
</dbReference>
<dbReference type="OrthoDB" id="4500637at2759"/>
<proteinExistence type="predicted"/>
<evidence type="ECO:0000313" key="3">
    <source>
        <dbReference type="Proteomes" id="UP000179179"/>
    </source>
</evidence>
<evidence type="ECO:0000256" key="1">
    <source>
        <dbReference type="SAM" id="MobiDB-lite"/>
    </source>
</evidence>
<feature type="region of interest" description="Disordered" evidence="1">
    <location>
        <begin position="1"/>
        <end position="29"/>
    </location>
</feature>
<evidence type="ECO:0008006" key="4">
    <source>
        <dbReference type="Google" id="ProtNLM"/>
    </source>
</evidence>
<feature type="region of interest" description="Disordered" evidence="1">
    <location>
        <begin position="204"/>
        <end position="249"/>
    </location>
</feature>
<keyword evidence="3" id="KW-1185">Reference proteome</keyword>
<evidence type="ECO:0000313" key="2">
    <source>
        <dbReference type="EMBL" id="OGM45857.1"/>
    </source>
</evidence>
<name>A0A1F8A2D0_9EURO</name>
<dbReference type="RefSeq" id="XP_022389574.1">
    <property type="nucleotide sequence ID" value="XM_022533133.1"/>
</dbReference>
<comment type="caution">
    <text evidence="2">The sequence shown here is derived from an EMBL/GenBank/DDBJ whole genome shotgun (WGS) entry which is preliminary data.</text>
</comment>
<reference evidence="2 3" key="1">
    <citation type="journal article" date="2016" name="Genome Biol. Evol.">
        <title>Draft genome sequence of an aflatoxigenic Aspergillus species, A. bombycis.</title>
        <authorList>
            <person name="Moore G.G."/>
            <person name="Mack B.M."/>
            <person name="Beltz S.B."/>
            <person name="Gilbert M.K."/>
        </authorList>
    </citation>
    <scope>NUCLEOTIDE SEQUENCE [LARGE SCALE GENOMIC DNA]</scope>
    <source>
        <strain evidence="3">NRRL 26010</strain>
    </source>
</reference>
<dbReference type="Proteomes" id="UP000179179">
    <property type="component" value="Unassembled WGS sequence"/>
</dbReference>